<accession>A0A9W7SPY9</accession>
<dbReference type="EMBL" id="RIBY02001978">
    <property type="protein sequence ID" value="KAH9826502.1"/>
    <property type="molecule type" value="Genomic_DNA"/>
</dbReference>
<gene>
    <name evidence="2" type="ORF">Tdes44962_MAKER00465</name>
</gene>
<keyword evidence="3" id="KW-1185">Reference proteome</keyword>
<feature type="non-terminal residue" evidence="2">
    <location>
        <position position="1"/>
    </location>
</feature>
<proteinExistence type="predicted"/>
<feature type="chain" id="PRO_5040985245" evidence="1">
    <location>
        <begin position="26"/>
        <end position="390"/>
    </location>
</feature>
<evidence type="ECO:0000313" key="3">
    <source>
        <dbReference type="Proteomes" id="UP001138500"/>
    </source>
</evidence>
<reference evidence="2 3" key="2">
    <citation type="journal article" date="2021" name="Curr. Genet.">
        <title>Genetic response to nitrogen starvation in the aggressive Eucalyptus foliar pathogen Teratosphaeria destructans.</title>
        <authorList>
            <person name="Havenga M."/>
            <person name="Wingfield B.D."/>
            <person name="Wingfield M.J."/>
            <person name="Dreyer L.L."/>
            <person name="Roets F."/>
            <person name="Aylward J."/>
        </authorList>
    </citation>
    <scope>NUCLEOTIDE SEQUENCE [LARGE SCALE GENOMIC DNA]</scope>
    <source>
        <strain evidence="2">CMW44962</strain>
    </source>
</reference>
<evidence type="ECO:0000313" key="2">
    <source>
        <dbReference type="EMBL" id="KAH9826502.1"/>
    </source>
</evidence>
<dbReference type="AlphaFoldDB" id="A0A9W7SPY9"/>
<organism evidence="2 3">
    <name type="scientific">Teratosphaeria destructans</name>
    <dbReference type="NCBI Taxonomy" id="418781"/>
    <lineage>
        <taxon>Eukaryota</taxon>
        <taxon>Fungi</taxon>
        <taxon>Dikarya</taxon>
        <taxon>Ascomycota</taxon>
        <taxon>Pezizomycotina</taxon>
        <taxon>Dothideomycetes</taxon>
        <taxon>Dothideomycetidae</taxon>
        <taxon>Mycosphaerellales</taxon>
        <taxon>Teratosphaeriaceae</taxon>
        <taxon>Teratosphaeria</taxon>
    </lineage>
</organism>
<comment type="caution">
    <text evidence="2">The sequence shown here is derived from an EMBL/GenBank/DDBJ whole genome shotgun (WGS) entry which is preliminary data.</text>
</comment>
<evidence type="ECO:0000256" key="1">
    <source>
        <dbReference type="SAM" id="SignalP"/>
    </source>
</evidence>
<name>A0A9W7SPY9_9PEZI</name>
<sequence>RSHVLGSWCWARSLSACHLSVITYATPLGQNRVEATSDGADIPCQPSNSRARPECAYRIERVGLLRAIRDFEGHERGNRFARGRTGRDPMRFPARAYALSLQSSGFWYRPVVIRLPPLATACAPPRVGTTSQHPHPQVSLSDMAITAERNPRKSPTIDMDVDELQSTLEAQIIEFLFPHAGNTTDCSQLHPTSYSGNHAPSSPCQPNTPVDEVAPATTECVEQCKELVPYRPIPNHEPSLEEEQAPPAEVEEPAAKAAKPTILDWIAWDCDFRNLETAESKLYTRYKHVLHEDPDDSPRPATFRHAKPETGDLKVQGQALKEKRERFLARTKLPYAARLGFARDDLDRMARTHSVHDAQGLCCDPKHKRVVGTALVWADESDDESDDDWM</sequence>
<reference evidence="2 3" key="1">
    <citation type="journal article" date="2018" name="IMA Fungus">
        <title>IMA Genome-F 10: Nine draft genome sequences of Claviceps purpurea s.lat., including C. arundinis, C. humidiphila, and C. cf. spartinae, pseudomolecules for the pitch canker pathogen Fusarium circinatum, draft genome of Davidsoniella eucalypti, Grosmannia galeiformis, Quambalaria eucalypti, and Teratosphaeria destructans.</title>
        <authorList>
            <person name="Wingfield B.D."/>
            <person name="Liu M."/>
            <person name="Nguyen H.D."/>
            <person name="Lane F.A."/>
            <person name="Morgan S.W."/>
            <person name="De Vos L."/>
            <person name="Wilken P.M."/>
            <person name="Duong T.A."/>
            <person name="Aylward J."/>
            <person name="Coetzee M.P."/>
            <person name="Dadej K."/>
            <person name="De Beer Z.W."/>
            <person name="Findlay W."/>
            <person name="Havenga M."/>
            <person name="Kolarik M."/>
            <person name="Menzies J.G."/>
            <person name="Naidoo K."/>
            <person name="Pochopski O."/>
            <person name="Shoukouhi P."/>
            <person name="Santana Q.C."/>
            <person name="Seifert K.A."/>
            <person name="Soal N."/>
            <person name="Steenkamp E.T."/>
            <person name="Tatham C.T."/>
            <person name="van der Nest M.A."/>
            <person name="Wingfield M.J."/>
        </authorList>
    </citation>
    <scope>NUCLEOTIDE SEQUENCE [LARGE SCALE GENOMIC DNA]</scope>
    <source>
        <strain evidence="2">CMW44962</strain>
    </source>
</reference>
<feature type="signal peptide" evidence="1">
    <location>
        <begin position="1"/>
        <end position="25"/>
    </location>
</feature>
<protein>
    <submittedName>
        <fullName evidence="2">Uncharacterized protein</fullName>
    </submittedName>
</protein>
<dbReference type="Proteomes" id="UP001138500">
    <property type="component" value="Unassembled WGS sequence"/>
</dbReference>
<dbReference type="OrthoDB" id="10394370at2759"/>
<keyword evidence="1" id="KW-0732">Signal</keyword>